<feature type="binding site" evidence="11">
    <location>
        <begin position="350"/>
        <end position="357"/>
    </location>
    <ligand>
        <name>FAD</name>
        <dbReference type="ChEBI" id="CHEBI:57692"/>
    </ligand>
</feature>
<feature type="repeat" description="PPR" evidence="13">
    <location>
        <begin position="715"/>
        <end position="749"/>
    </location>
</feature>
<feature type="repeat" description="PPR" evidence="13">
    <location>
        <begin position="1033"/>
        <end position="1067"/>
    </location>
</feature>
<keyword evidence="9" id="KW-0157">Chromophore</keyword>
<feature type="repeat" description="PPR" evidence="13">
    <location>
        <begin position="858"/>
        <end position="892"/>
    </location>
</feature>
<comment type="similarity">
    <text evidence="3">Belongs to the PPR family. P subfamily.</text>
</comment>
<keyword evidence="7 11" id="KW-0274">FAD</keyword>
<dbReference type="Gene3D" id="3.40.50.620">
    <property type="entry name" value="HUPs"/>
    <property type="match status" value="1"/>
</dbReference>
<dbReference type="Pfam" id="PF03441">
    <property type="entry name" value="FAD_binding_7"/>
    <property type="match status" value="1"/>
</dbReference>
<evidence type="ECO:0000256" key="13">
    <source>
        <dbReference type="PROSITE-ProRule" id="PRU00708"/>
    </source>
</evidence>
<dbReference type="NCBIfam" id="TIGR02765">
    <property type="entry name" value="crypto_DASH"/>
    <property type="match status" value="1"/>
</dbReference>
<name>A0A5N6R642_9ROSI</name>
<dbReference type="PROSITE" id="PS51645">
    <property type="entry name" value="PHR_CRY_ALPHA_BETA"/>
    <property type="match status" value="1"/>
</dbReference>
<dbReference type="SUPFAM" id="SSF52425">
    <property type="entry name" value="Cryptochrome/photolyase, N-terminal domain"/>
    <property type="match status" value="1"/>
</dbReference>
<dbReference type="Pfam" id="PF00875">
    <property type="entry name" value="DNA_photolyase"/>
    <property type="match status" value="1"/>
</dbReference>
<feature type="repeat" description="PPR" evidence="13">
    <location>
        <begin position="788"/>
        <end position="822"/>
    </location>
</feature>
<feature type="domain" description="Photolyase/cryptochrome alpha/beta" evidence="14">
    <location>
        <begin position="54"/>
        <end position="189"/>
    </location>
</feature>
<evidence type="ECO:0000256" key="5">
    <source>
        <dbReference type="ARBA" id="ARBA00022630"/>
    </source>
</evidence>
<dbReference type="Proteomes" id="UP000327013">
    <property type="component" value="Chromosome 5"/>
</dbReference>
<feature type="binding site" evidence="11">
    <location>
        <begin position="447"/>
        <end position="449"/>
    </location>
    <ligand>
        <name>FAD</name>
        <dbReference type="ChEBI" id="CHEBI:57692"/>
    </ligand>
</feature>
<dbReference type="PANTHER" id="PTHR47932">
    <property type="entry name" value="ATPASE EXPRESSION PROTEIN 3"/>
    <property type="match status" value="1"/>
</dbReference>
<feature type="repeat" description="PPR" evidence="13">
    <location>
        <begin position="750"/>
        <end position="780"/>
    </location>
</feature>
<dbReference type="Gene3D" id="1.25.40.10">
    <property type="entry name" value="Tetratricopeptide repeat domain"/>
    <property type="match status" value="4"/>
</dbReference>
<protein>
    <recommendedName>
        <fullName evidence="14">Photolyase/cryptochrome alpha/beta domain-containing protein</fullName>
    </recommendedName>
</protein>
<evidence type="ECO:0000313" key="16">
    <source>
        <dbReference type="Proteomes" id="UP000327013"/>
    </source>
</evidence>
<feature type="repeat" description="PPR" evidence="13">
    <location>
        <begin position="928"/>
        <end position="962"/>
    </location>
</feature>
<dbReference type="InterPro" id="IPR036134">
    <property type="entry name" value="Crypto/Photolyase_FAD-like_sf"/>
</dbReference>
<feature type="binding site" evidence="11">
    <location>
        <position position="297"/>
    </location>
    <ligand>
        <name>FAD</name>
        <dbReference type="ChEBI" id="CHEBI:57692"/>
    </ligand>
</feature>
<keyword evidence="16" id="KW-1185">Reference proteome</keyword>
<dbReference type="PANTHER" id="PTHR47932:SF63">
    <property type="entry name" value="OS08G0290000 PROTEIN"/>
    <property type="match status" value="1"/>
</dbReference>
<evidence type="ECO:0000256" key="4">
    <source>
        <dbReference type="ARBA" id="ARBA00008080"/>
    </source>
</evidence>
<feature type="repeat" description="PPR" evidence="13">
    <location>
        <begin position="963"/>
        <end position="997"/>
    </location>
</feature>
<evidence type="ECO:0000256" key="3">
    <source>
        <dbReference type="ARBA" id="ARBA00007626"/>
    </source>
</evidence>
<evidence type="ECO:0000256" key="8">
    <source>
        <dbReference type="ARBA" id="ARBA00022980"/>
    </source>
</evidence>
<keyword evidence="10" id="KW-0687">Ribonucleoprotein</keyword>
<dbReference type="PRINTS" id="PR00147">
    <property type="entry name" value="DNAPHOTLYASE"/>
</dbReference>
<evidence type="ECO:0000256" key="10">
    <source>
        <dbReference type="ARBA" id="ARBA00023274"/>
    </source>
</evidence>
<proteinExistence type="inferred from homology"/>
<dbReference type="GO" id="GO:0005840">
    <property type="term" value="C:ribosome"/>
    <property type="evidence" value="ECO:0007669"/>
    <property type="project" value="UniProtKB-KW"/>
</dbReference>
<comment type="similarity">
    <text evidence="4">Belongs to the universal ribosomal protein uS13 family.</text>
</comment>
<comment type="cofactor">
    <cofactor evidence="1">
        <name>(6R)-5,10-methylene-5,6,7,8-tetrahydrofolate</name>
        <dbReference type="ChEBI" id="CHEBI:15636"/>
    </cofactor>
</comment>
<keyword evidence="6" id="KW-0677">Repeat</keyword>
<accession>A0A5N6R642</accession>
<dbReference type="SUPFAM" id="SSF48173">
    <property type="entry name" value="Cryptochrome/photolyase FAD-binding domain"/>
    <property type="match status" value="1"/>
</dbReference>
<evidence type="ECO:0000256" key="1">
    <source>
        <dbReference type="ARBA" id="ARBA00001932"/>
    </source>
</evidence>
<dbReference type="AlphaFoldDB" id="A0A5N6R642"/>
<dbReference type="SUPFAM" id="SSF81901">
    <property type="entry name" value="HCP-like"/>
    <property type="match status" value="1"/>
</dbReference>
<feature type="site" description="Electron transfer via tryptophanyl radical" evidence="12">
    <location>
        <position position="434"/>
    </location>
</feature>
<organism evidence="15 16">
    <name type="scientific">Carpinus fangiana</name>
    <dbReference type="NCBI Taxonomy" id="176857"/>
    <lineage>
        <taxon>Eukaryota</taxon>
        <taxon>Viridiplantae</taxon>
        <taxon>Streptophyta</taxon>
        <taxon>Embryophyta</taxon>
        <taxon>Tracheophyta</taxon>
        <taxon>Spermatophyta</taxon>
        <taxon>Magnoliopsida</taxon>
        <taxon>eudicotyledons</taxon>
        <taxon>Gunneridae</taxon>
        <taxon>Pentapetalae</taxon>
        <taxon>rosids</taxon>
        <taxon>fabids</taxon>
        <taxon>Fagales</taxon>
        <taxon>Betulaceae</taxon>
        <taxon>Carpinus</taxon>
    </lineage>
</organism>
<evidence type="ECO:0000256" key="12">
    <source>
        <dbReference type="PIRSR" id="PIRSR602081-2"/>
    </source>
</evidence>
<comment type="cofactor">
    <cofactor evidence="11">
        <name>FAD</name>
        <dbReference type="ChEBI" id="CHEBI:57692"/>
    </cofactor>
    <text evidence="11">Binds 1 FAD per subunit.</text>
</comment>
<sequence length="1100" mass="124748">MYPLSKPGLRPSASSAATIHQVPGLDPDEVDRIADQTFQRYSLSSPRTGRGGLGTAVVWFRNDLRVLDNEALYKAWVSSEMVLPVYCVDPRLFGTTYYFGFPKTGELRAQFLVESLADLKKNLIKRGLNLLIRHGKPEEILPSLAEAVGAYTVYAHKETCSEELNVERLVSKALRQVVLQPSSGSSNTHNPKLQLIWGGTTMYHIDDLPFDPGYLPDVYTQFRKSVEAKCAIRGCIKTPTFLGPPPSVSDWGCVPSVDQLGAHSHNVSKGMKFVGGESAALSRVNEYFWKKDLLRIYKETRNGMLGPDYSTKFSPWLALGSLSPRLIHEEVKRYEQERQANDSTYWVLFELIWRDYFRFLSVKYGNSLFHIGGPRKVEHEWSQDKDLFESWRDGRTGYPLIDANMKELSTTGFMSNRGRQIVCSFLVRDMGIDWRMGAEWFETCLLDYDPCSNYGNWTYGAGVGNDPREDRYFSIPKQAQTYDPEGEYVAYWLPQLRVLPKDKRNFPGKSYIEQLLIGCGESSSSASPIVLIRYLNRALDSFKHDIAHIFANIFCCKTNFDSNSRNEDLQPSSFENLMAAMGEQYQLRAQNWCSKQKDFDDERDPYAVFNVLDTMLKDSLERLKMMRESISLAEIGIQGCTLEVKYAEHVHIIRDLCLVGKVEAALWLRRKMIQKGVVPDVSTYNYLLNGLCKTGNLEQADWLIREMVEMGSSPNCATYNTFIKGYCLTNNVDKALYVFSTMANTGIRPNKVTCNILVHALCKKGLLDDAGKLLGEILEEENDKATPDLITSTILMDSYFKNGDMVQALSLWNEMVLKNTQIDVVAYNVLINGFCLSRHMGLAYRHFCEMLKRGLLPDVFTCNILITGLCNDGKFDEAFYIHGVMARMEVTPDPISYKIIIRGLCAYGDVVRAHEFLLYMLENSILPEPQIWNLIIDCYARCGDLGNAFSIRDQMTAFGVLPNTFTYNALVHAQVKGGNVAGAYSLKKEMLLCGLYPDVVTYNLLIGAACTLGHIRLALQLHDELLTSGCDPDIITYTELIRGHCMRGNVKEAEELFAKIEKAGLPMDHVPFKILIKTYCKMREFDMSFDLYQKYLNKDK</sequence>
<feature type="site" description="Electron transfer via tryptophanyl radical" evidence="12">
    <location>
        <position position="457"/>
    </location>
</feature>
<dbReference type="GO" id="GO:0006281">
    <property type="term" value="P:DNA repair"/>
    <property type="evidence" value="ECO:0007669"/>
    <property type="project" value="InterPro"/>
</dbReference>
<keyword evidence="5 11" id="KW-0285">Flavoprotein</keyword>
<dbReference type="Pfam" id="PF01535">
    <property type="entry name" value="PPR"/>
    <property type="match status" value="3"/>
</dbReference>
<feature type="repeat" description="PPR" evidence="13">
    <location>
        <begin position="823"/>
        <end position="857"/>
    </location>
</feature>
<dbReference type="InterPro" id="IPR036155">
    <property type="entry name" value="Crypto/Photolyase_N_sf"/>
</dbReference>
<dbReference type="GO" id="GO:0003735">
    <property type="term" value="F:structural constituent of ribosome"/>
    <property type="evidence" value="ECO:0007669"/>
    <property type="project" value="InterPro"/>
</dbReference>
<dbReference type="GO" id="GO:1990904">
    <property type="term" value="C:ribonucleoprotein complex"/>
    <property type="evidence" value="ECO:0007669"/>
    <property type="project" value="UniProtKB-KW"/>
</dbReference>
<dbReference type="PROSITE" id="PS51375">
    <property type="entry name" value="PPR"/>
    <property type="match status" value="11"/>
</dbReference>
<evidence type="ECO:0000256" key="2">
    <source>
        <dbReference type="ARBA" id="ARBA00005862"/>
    </source>
</evidence>
<dbReference type="InterPro" id="IPR006050">
    <property type="entry name" value="DNA_photolyase_N"/>
</dbReference>
<dbReference type="InterPro" id="IPR005101">
    <property type="entry name" value="Cryptochr/Photolyase_FAD-bd"/>
</dbReference>
<feature type="site" description="Electron transfer via tryptophanyl radical" evidence="12">
    <location>
        <position position="381"/>
    </location>
</feature>
<feature type="repeat" description="PPR" evidence="13">
    <location>
        <begin position="680"/>
        <end position="714"/>
    </location>
</feature>
<gene>
    <name evidence="15" type="ORF">FH972_013251</name>
</gene>
<dbReference type="InterPro" id="IPR002885">
    <property type="entry name" value="PPR_rpt"/>
</dbReference>
<feature type="binding site" evidence="11">
    <location>
        <begin position="310"/>
        <end position="314"/>
    </location>
    <ligand>
        <name>FAD</name>
        <dbReference type="ChEBI" id="CHEBI:57692"/>
    </ligand>
</feature>
<dbReference type="GO" id="GO:0003729">
    <property type="term" value="F:mRNA binding"/>
    <property type="evidence" value="ECO:0007669"/>
    <property type="project" value="TreeGrafter"/>
</dbReference>
<evidence type="ECO:0000256" key="6">
    <source>
        <dbReference type="ARBA" id="ARBA00022737"/>
    </source>
</evidence>
<comment type="similarity">
    <text evidence="2">Belongs to the DNA photolyase class-1 family.</text>
</comment>
<dbReference type="InterPro" id="IPR014729">
    <property type="entry name" value="Rossmann-like_a/b/a_fold"/>
</dbReference>
<dbReference type="GO" id="GO:0003913">
    <property type="term" value="F:DNA photolyase activity"/>
    <property type="evidence" value="ECO:0007669"/>
    <property type="project" value="InterPro"/>
</dbReference>
<feature type="repeat" description="PPR" evidence="13">
    <location>
        <begin position="893"/>
        <end position="927"/>
    </location>
</feature>
<dbReference type="InterPro" id="IPR011990">
    <property type="entry name" value="TPR-like_helical_dom_sf"/>
</dbReference>
<dbReference type="NCBIfam" id="TIGR00756">
    <property type="entry name" value="PPR"/>
    <property type="match status" value="11"/>
</dbReference>
<reference evidence="15 16" key="1">
    <citation type="submission" date="2019-06" db="EMBL/GenBank/DDBJ databases">
        <title>A chromosomal-level reference genome of Carpinus fangiana (Coryloideae, Betulaceae).</title>
        <authorList>
            <person name="Yang X."/>
            <person name="Wang Z."/>
            <person name="Zhang L."/>
            <person name="Hao G."/>
            <person name="Liu J."/>
            <person name="Yang Y."/>
        </authorList>
    </citation>
    <scope>NUCLEOTIDE SEQUENCE [LARGE SCALE GENOMIC DNA]</scope>
    <source>
        <strain evidence="15">Cfa_2016G</strain>
        <tissue evidence="15">Leaf</tissue>
    </source>
</reference>
<dbReference type="Gene3D" id="1.25.40.80">
    <property type="match status" value="1"/>
</dbReference>
<dbReference type="GO" id="GO:0006412">
    <property type="term" value="P:translation"/>
    <property type="evidence" value="ECO:0007669"/>
    <property type="project" value="InterPro"/>
</dbReference>
<dbReference type="InterPro" id="IPR002081">
    <property type="entry name" value="Cryptochrome/DNA_photolyase_1"/>
</dbReference>
<evidence type="ECO:0000256" key="11">
    <source>
        <dbReference type="PIRSR" id="PIRSR602081-1"/>
    </source>
</evidence>
<dbReference type="Pfam" id="PF13041">
    <property type="entry name" value="PPR_2"/>
    <property type="match status" value="4"/>
</dbReference>
<evidence type="ECO:0000256" key="7">
    <source>
        <dbReference type="ARBA" id="ARBA00022827"/>
    </source>
</evidence>
<evidence type="ECO:0000313" key="15">
    <source>
        <dbReference type="EMBL" id="KAE8056480.1"/>
    </source>
</evidence>
<dbReference type="Gene3D" id="1.10.579.10">
    <property type="entry name" value="DNA Cyclobutane Dipyrimidine Photolyase, subunit A, domain 3"/>
    <property type="match status" value="1"/>
</dbReference>
<feature type="repeat" description="PPR" evidence="13">
    <location>
        <begin position="998"/>
        <end position="1032"/>
    </location>
</feature>
<dbReference type="InterPro" id="IPR001892">
    <property type="entry name" value="Ribosomal_uS13"/>
</dbReference>
<dbReference type="Pfam" id="PF12854">
    <property type="entry name" value="PPR_1"/>
    <property type="match status" value="1"/>
</dbReference>
<dbReference type="InterPro" id="IPR014133">
    <property type="entry name" value="Cry_DASH"/>
</dbReference>
<evidence type="ECO:0000259" key="14">
    <source>
        <dbReference type="PROSITE" id="PS51645"/>
    </source>
</evidence>
<evidence type="ECO:0000256" key="9">
    <source>
        <dbReference type="ARBA" id="ARBA00022991"/>
    </source>
</evidence>
<dbReference type="EMBL" id="CM017325">
    <property type="protein sequence ID" value="KAE8056480.1"/>
    <property type="molecule type" value="Genomic_DNA"/>
</dbReference>
<dbReference type="OrthoDB" id="435881at2759"/>
<dbReference type="Pfam" id="PF00416">
    <property type="entry name" value="Ribosomal_S13"/>
    <property type="match status" value="1"/>
</dbReference>
<keyword evidence="8" id="KW-0689">Ribosomal protein</keyword>